<evidence type="ECO:0000313" key="1">
    <source>
        <dbReference type="EMBL" id="AEI10404.1"/>
    </source>
</evidence>
<protein>
    <submittedName>
        <fullName evidence="1">Uncharacterized protein</fullName>
    </submittedName>
</protein>
<dbReference type="RefSeq" id="WP_013889386.1">
    <property type="nucleotide sequence ID" value="NC_015673.1"/>
</dbReference>
<organism evidence="1 2">
    <name type="scientific">Corynebacterium resistens (strain DSM 45100 / JCM 12819 / GTC 2026 / SICGH 158)</name>
    <dbReference type="NCBI Taxonomy" id="662755"/>
    <lineage>
        <taxon>Bacteria</taxon>
        <taxon>Bacillati</taxon>
        <taxon>Actinomycetota</taxon>
        <taxon>Actinomycetes</taxon>
        <taxon>Mycobacteriales</taxon>
        <taxon>Corynebacteriaceae</taxon>
        <taxon>Corynebacterium</taxon>
    </lineage>
</organism>
<dbReference type="AlphaFoldDB" id="F8DXR7"/>
<proteinExistence type="predicted"/>
<dbReference type="Proteomes" id="UP000000492">
    <property type="component" value="Chromosome"/>
</dbReference>
<dbReference type="InterPro" id="IPR036565">
    <property type="entry name" value="Mur-like_cat_sf"/>
</dbReference>
<gene>
    <name evidence="1" type="ordered locus">CRES_2051</name>
</gene>
<dbReference type="KEGG" id="crd:CRES_2051"/>
<keyword evidence="2" id="KW-1185">Reference proteome</keyword>
<name>F8DXR7_CORRG</name>
<evidence type="ECO:0000313" key="2">
    <source>
        <dbReference type="Proteomes" id="UP000000492"/>
    </source>
</evidence>
<sequence length="258" mass="28881">MGDTLEDIARSLCSTIPHHGTVITGERNPELREVIQEEAEKRGSEVVFAEESELSRSMVKKFNYHQFEENVAVALAVAATLGIDHETACEGMIAAKPDPGTITVTEAHLGDGKELFWVPMFAINDWEYTVKVFRSVLQDTLPDDVGVVVALNSREDRTDRAKMFLELVSNELREEVDRIVLYGDLQDAVHQMLLEEGFPEANIVCSNDFDENCSGRDLIDRAIDGIDNDKIALFGMVNIHTEQVTKMRHYVDALVEGQ</sequence>
<dbReference type="EMBL" id="CP002857">
    <property type="protein sequence ID" value="AEI10404.1"/>
    <property type="molecule type" value="Genomic_DNA"/>
</dbReference>
<dbReference type="SUPFAM" id="SSF53623">
    <property type="entry name" value="MurD-like peptide ligases, catalytic domain"/>
    <property type="match status" value="1"/>
</dbReference>
<dbReference type="HOGENOM" id="CLU_1076524_0_0_11"/>
<dbReference type="STRING" id="662755.CRES_2051"/>
<reference evidence="1 2" key="1">
    <citation type="journal article" date="2012" name="BMC Genomics">
        <title>Complete genome sequence, lifestyle, and multi-drug resistance of the human pathogen Corynebacterium resistens DSM 45100 isolated from blood samples of a leukemia patient.</title>
        <authorList>
            <person name="Schroder J."/>
            <person name="Maus I."/>
            <person name="Meyer K."/>
            <person name="Wordemann S."/>
            <person name="Blom J."/>
            <person name="Jaenicke S."/>
            <person name="Schneider J."/>
            <person name="Trost E."/>
            <person name="Tauch A."/>
        </authorList>
    </citation>
    <scope>NUCLEOTIDE SEQUENCE [LARGE SCALE GENOMIC DNA]</scope>
    <source>
        <strain evidence="2">DSM 45100 / JCM 12819 / CCUG 50093 / GTC 2026 / SICGH 158</strain>
    </source>
</reference>
<accession>F8DXR7</accession>
<dbReference type="Gene3D" id="3.40.1190.10">
    <property type="entry name" value="Mur-like, catalytic domain"/>
    <property type="match status" value="1"/>
</dbReference>
<dbReference type="GO" id="GO:0005524">
    <property type="term" value="F:ATP binding"/>
    <property type="evidence" value="ECO:0007669"/>
    <property type="project" value="InterPro"/>
</dbReference>
<dbReference type="eggNOG" id="COG0285">
    <property type="taxonomic scope" value="Bacteria"/>
</dbReference>